<reference evidence="1" key="1">
    <citation type="journal article" date="2013" name="PLoS ONE">
        <title>Direct detection of alternative open reading frames translation products in human significantly expands the proteome.</title>
        <authorList>
            <person name="Vanderperre B."/>
            <person name="Lucier J.-F."/>
            <person name="Motard J."/>
            <person name="Tremblay G."/>
            <person name="Vanderperre S."/>
            <person name="Wisztorski M."/>
            <person name="Salzet M."/>
            <person name="Boisvert F.-M."/>
            <person name="Roucou X."/>
        </authorList>
    </citation>
    <scope>NUCLEOTIDE SEQUENCE</scope>
</reference>
<organism evidence="1">
    <name type="scientific">Homo sapiens</name>
    <name type="common">Human</name>
    <dbReference type="NCBI Taxonomy" id="9606"/>
    <lineage>
        <taxon>Eukaryota</taxon>
        <taxon>Metazoa</taxon>
        <taxon>Chordata</taxon>
        <taxon>Craniata</taxon>
        <taxon>Vertebrata</taxon>
        <taxon>Euteleostomi</taxon>
        <taxon>Mammalia</taxon>
        <taxon>Eutheria</taxon>
        <taxon>Euarchontoglires</taxon>
        <taxon>Primates</taxon>
        <taxon>Haplorrhini</taxon>
        <taxon>Catarrhini</taxon>
        <taxon>Hominidae</taxon>
        <taxon>Homo</taxon>
    </lineage>
</organism>
<name>L8EAT8_HUMAN</name>
<evidence type="ECO:0000313" key="1">
    <source>
        <dbReference type="EMBL" id="CCQ43518.1"/>
    </source>
</evidence>
<dbReference type="EMBL" id="HF584021">
    <property type="protein sequence ID" value="CCQ43518.1"/>
    <property type="molecule type" value="Genomic_DNA"/>
</dbReference>
<sequence>MMTVGPSMPSQAWTMSAMKTSSPTPPLIRFPSNMNSLKDFFCMTRQKHLLLWLGRR</sequence>
<accession>L8EAT8</accession>
<dbReference type="AlphaFoldDB" id="L8EAT8"/>
<proteinExistence type="predicted"/>
<gene>
    <name evidence="1" type="primary">POLDIP2</name>
</gene>
<protein>
    <submittedName>
        <fullName evidence="1">Alternative protein POLDIP2</fullName>
    </submittedName>
</protein>
<dbReference type="OrthoDB" id="5913487at2759"/>
<dbReference type="ChiTaRS" id="POLDIP2">
    <property type="organism name" value="human"/>
</dbReference>